<accession>A0A921ENT6</accession>
<dbReference type="Gene3D" id="2.30.110.10">
    <property type="entry name" value="Electron Transport, Fmn-binding Protein, Chain A"/>
    <property type="match status" value="1"/>
</dbReference>
<dbReference type="InterPro" id="IPR012349">
    <property type="entry name" value="Split_barrel_FMN-bd"/>
</dbReference>
<evidence type="ECO:0000313" key="1">
    <source>
        <dbReference type="EMBL" id="HJE51462.1"/>
    </source>
</evidence>
<comment type="caution">
    <text evidence="1">The sequence shown here is derived from an EMBL/GenBank/DDBJ whole genome shotgun (WGS) entry which is preliminary data.</text>
</comment>
<sequence length="136" mass="14685">MTTESDPVTYFSRLEPEECWALLSEAQVGRIAWHDGAGISVVPVNFRVYDGTVVFHTSATSTLARLVDGHDVSFQVEDIDHETAVGWSVLIRGRSAAADESIPSVSWLAGDRPVGIAVESTRIDGRVVSGTKQARS</sequence>
<name>A0A921ENT6_9ACTN</name>
<reference evidence="1" key="1">
    <citation type="journal article" date="2021" name="PeerJ">
        <title>Extensive microbial diversity within the chicken gut microbiome revealed by metagenomics and culture.</title>
        <authorList>
            <person name="Gilroy R."/>
            <person name="Ravi A."/>
            <person name="Getino M."/>
            <person name="Pursley I."/>
            <person name="Horton D.L."/>
            <person name="Alikhan N.F."/>
            <person name="Baker D."/>
            <person name="Gharbi K."/>
            <person name="Hall N."/>
            <person name="Watson M."/>
            <person name="Adriaenssens E.M."/>
            <person name="Foster-Nyarko E."/>
            <person name="Jarju S."/>
            <person name="Secka A."/>
            <person name="Antonio M."/>
            <person name="Oren A."/>
            <person name="Chaudhuri R.R."/>
            <person name="La Ragione R."/>
            <person name="Hildebrand F."/>
            <person name="Pallen M.J."/>
        </authorList>
    </citation>
    <scope>NUCLEOTIDE SEQUENCE</scope>
    <source>
        <strain evidence="1">ChiGjej3B3-7470</strain>
    </source>
</reference>
<organism evidence="1 2">
    <name type="scientific">Tessaracoccus flavescens</name>
    <dbReference type="NCBI Taxonomy" id="399497"/>
    <lineage>
        <taxon>Bacteria</taxon>
        <taxon>Bacillati</taxon>
        <taxon>Actinomycetota</taxon>
        <taxon>Actinomycetes</taxon>
        <taxon>Propionibacteriales</taxon>
        <taxon>Propionibacteriaceae</taxon>
        <taxon>Tessaracoccus</taxon>
    </lineage>
</organism>
<dbReference type="EMBL" id="DYZF01000143">
    <property type="protein sequence ID" value="HJE51462.1"/>
    <property type="molecule type" value="Genomic_DNA"/>
</dbReference>
<gene>
    <name evidence="1" type="ORF">K8V15_05720</name>
</gene>
<proteinExistence type="predicted"/>
<dbReference type="Pfam" id="PF12900">
    <property type="entry name" value="Pyridox_ox_2"/>
    <property type="match status" value="1"/>
</dbReference>
<dbReference type="SUPFAM" id="SSF50475">
    <property type="entry name" value="FMN-binding split barrel"/>
    <property type="match status" value="1"/>
</dbReference>
<dbReference type="InterPro" id="IPR024747">
    <property type="entry name" value="Pyridox_Oxase-rel"/>
</dbReference>
<reference evidence="1" key="2">
    <citation type="submission" date="2021-09" db="EMBL/GenBank/DDBJ databases">
        <authorList>
            <person name="Gilroy R."/>
        </authorList>
    </citation>
    <scope>NUCLEOTIDE SEQUENCE</scope>
    <source>
        <strain evidence="1">ChiGjej3B3-7470</strain>
    </source>
</reference>
<dbReference type="Proteomes" id="UP000712713">
    <property type="component" value="Unassembled WGS sequence"/>
</dbReference>
<dbReference type="AlphaFoldDB" id="A0A921ENT6"/>
<evidence type="ECO:0000313" key="2">
    <source>
        <dbReference type="Proteomes" id="UP000712713"/>
    </source>
</evidence>
<protein>
    <submittedName>
        <fullName evidence="1">Pyridoxamine 5'-phosphate oxidase family protein</fullName>
    </submittedName>
</protein>